<comment type="caution">
    <text evidence="1">The sequence shown here is derived from an EMBL/GenBank/DDBJ whole genome shotgun (WGS) entry which is preliminary data.</text>
</comment>
<name>A0ABR7TIF1_9BACT</name>
<dbReference type="Gene3D" id="2.60.40.1120">
    <property type="entry name" value="Carboxypeptidase-like, regulatory domain"/>
    <property type="match status" value="1"/>
</dbReference>
<organism evidence="1 2">
    <name type="scientific">Chitinophaga qingshengii</name>
    <dbReference type="NCBI Taxonomy" id="1569794"/>
    <lineage>
        <taxon>Bacteria</taxon>
        <taxon>Pseudomonadati</taxon>
        <taxon>Bacteroidota</taxon>
        <taxon>Chitinophagia</taxon>
        <taxon>Chitinophagales</taxon>
        <taxon>Chitinophagaceae</taxon>
        <taxon>Chitinophaga</taxon>
    </lineage>
</organism>
<gene>
    <name evidence="1" type="ORF">ICL07_02245</name>
</gene>
<evidence type="ECO:0000313" key="2">
    <source>
        <dbReference type="Proteomes" id="UP000659124"/>
    </source>
</evidence>
<accession>A0ABR7TIF1</accession>
<reference evidence="1 2" key="1">
    <citation type="submission" date="2020-09" db="EMBL/GenBank/DDBJ databases">
        <title>Genome sequences of type strains of Chitinophaga qingshengii and Chitinophaga varians.</title>
        <authorList>
            <person name="Kittiwongwattana C."/>
        </authorList>
    </citation>
    <scope>NUCLEOTIDE SEQUENCE [LARGE SCALE GENOMIC DNA]</scope>
    <source>
        <strain evidence="1 2">JCM 30026</strain>
    </source>
</reference>
<proteinExistence type="predicted"/>
<keyword evidence="2" id="KW-1185">Reference proteome</keyword>
<protein>
    <submittedName>
        <fullName evidence="1">Carboxypeptidase regulatory-like domain-containing protein</fullName>
    </submittedName>
</protein>
<dbReference type="RefSeq" id="WP_188086319.1">
    <property type="nucleotide sequence ID" value="NZ_JACVFC010000001.1"/>
</dbReference>
<sequence length="877" mass="98141">MKHLHDMLMPVLLGVLCIASTIAGCPGRCAAQSAATDEELVVTVGMQELGTAEISAIIRNQDVYLSVSDLFDFLHIKNNISPQYDTLSGFITGTADEYLIEKATNTITYNKKTFTMNTQTLVCTPSGFYLRANSWSEVFGLNCVFRFRDLFVTLTTKRDLPVIREMKQQKLRDNINRLKGEEVADTIVRNKAKAFSVNAADWSVMTTRQQNANTTNVSLSLGGQTAGGETNLQLNYTDGNLDLRNQQFMWHYVNNDHPLLRQVTVGKINSMAIASVLYPLAGVQFTNAPTLNRTAFGTYRLTDITTPGWKVELYINHELIDYQQADASGFFAFNVPIIYGNTTVTLRFYGPWGEVRTEQREIMVPFNFLPGGEMEYTLTSGVVLDGQSSRYAMGVVHYGITKRITVGAGTEYLSSIPGGKPIPFAHAAWRLTDNLIFSGEYAYQVRSKASLFWRLPFDLEVEAMYQRYSSDQHAVKFNYLEERKLSLMLPIRKPNFSLFSRLTVDQITMPPAEQQAPTYEKIPMDIPIPLMKYTTAEWVTSGTIGGVNTNLTTFCNFRKDAPLMAYTTLAQTYRVFSNMFLMPRLQYSYDSHQFTNARVEVERNIRQRTYVRLSVERDFIGQQFLTGLTLRYDFNFAKASMSTVLAGRNSSVSVAAGGSLMYDRASNYLMTSNLGSVGRAQLTVLAFLDLNGNGKRDAGEPKLDGLSIQINGGMSVFSKQDTLYRIFNLEPYRKYLIRVNPDGFSSIAWQLKHTAIGVTALPNQFKPVEIPVTVSGEVSGMVRNDQKQGMSRIRVNILDKDCQTVASVLTESDGYFSYLGLRPGAYTLSLDPAQLQRLHMTAQPAEVTVSIKRNPDGDVVDGLLFKIIPILSSNPSK</sequence>
<dbReference type="PROSITE" id="PS51257">
    <property type="entry name" value="PROKAR_LIPOPROTEIN"/>
    <property type="match status" value="1"/>
</dbReference>
<dbReference type="Proteomes" id="UP000659124">
    <property type="component" value="Unassembled WGS sequence"/>
</dbReference>
<dbReference type="EMBL" id="JACVFC010000001">
    <property type="protein sequence ID" value="MBC9929174.1"/>
    <property type="molecule type" value="Genomic_DNA"/>
</dbReference>
<dbReference type="SUPFAM" id="SSF49478">
    <property type="entry name" value="Cna protein B-type domain"/>
    <property type="match status" value="1"/>
</dbReference>
<evidence type="ECO:0000313" key="1">
    <source>
        <dbReference type="EMBL" id="MBC9929174.1"/>
    </source>
</evidence>